<gene>
    <name evidence="2" type="ORF">EZV62_018631</name>
</gene>
<dbReference type="InterPro" id="IPR036869">
    <property type="entry name" value="J_dom_sf"/>
</dbReference>
<feature type="domain" description="J" evidence="1">
    <location>
        <begin position="4"/>
        <end position="71"/>
    </location>
</feature>
<protein>
    <recommendedName>
        <fullName evidence="1">J domain-containing protein</fullName>
    </recommendedName>
</protein>
<dbReference type="GO" id="GO:0005737">
    <property type="term" value="C:cytoplasm"/>
    <property type="evidence" value="ECO:0007669"/>
    <property type="project" value="TreeGrafter"/>
</dbReference>
<keyword evidence="3" id="KW-1185">Reference proteome</keyword>
<dbReference type="GO" id="GO:0051082">
    <property type="term" value="F:unfolded protein binding"/>
    <property type="evidence" value="ECO:0007669"/>
    <property type="project" value="TreeGrafter"/>
</dbReference>
<dbReference type="CDD" id="cd06257">
    <property type="entry name" value="DnaJ"/>
    <property type="match status" value="1"/>
</dbReference>
<reference evidence="3" key="1">
    <citation type="journal article" date="2019" name="Gigascience">
        <title>De novo genome assembly of the endangered Acer yangbiense, a plant species with extremely small populations endemic to Yunnan Province, China.</title>
        <authorList>
            <person name="Yang J."/>
            <person name="Wariss H.M."/>
            <person name="Tao L."/>
            <person name="Zhang R."/>
            <person name="Yun Q."/>
            <person name="Hollingsworth P."/>
            <person name="Dao Z."/>
            <person name="Luo G."/>
            <person name="Guo H."/>
            <person name="Ma Y."/>
            <person name="Sun W."/>
        </authorList>
    </citation>
    <scope>NUCLEOTIDE SEQUENCE [LARGE SCALE GENOMIC DNA]</scope>
    <source>
        <strain evidence="3">cv. Malutang</strain>
    </source>
</reference>
<dbReference type="Proteomes" id="UP000323000">
    <property type="component" value="Chromosome 8"/>
</dbReference>
<dbReference type="PANTHER" id="PTHR43948:SF10">
    <property type="entry name" value="MRJ, ISOFORM E"/>
    <property type="match status" value="1"/>
</dbReference>
<dbReference type="GO" id="GO:0005634">
    <property type="term" value="C:nucleus"/>
    <property type="evidence" value="ECO:0007669"/>
    <property type="project" value="TreeGrafter"/>
</dbReference>
<evidence type="ECO:0000313" key="3">
    <source>
        <dbReference type="Proteomes" id="UP000323000"/>
    </source>
</evidence>
<dbReference type="PROSITE" id="PS50076">
    <property type="entry name" value="DNAJ_2"/>
    <property type="match status" value="1"/>
</dbReference>
<organism evidence="2 3">
    <name type="scientific">Acer yangbiense</name>
    <dbReference type="NCBI Taxonomy" id="1000413"/>
    <lineage>
        <taxon>Eukaryota</taxon>
        <taxon>Viridiplantae</taxon>
        <taxon>Streptophyta</taxon>
        <taxon>Embryophyta</taxon>
        <taxon>Tracheophyta</taxon>
        <taxon>Spermatophyta</taxon>
        <taxon>Magnoliopsida</taxon>
        <taxon>eudicotyledons</taxon>
        <taxon>Gunneridae</taxon>
        <taxon>Pentapetalae</taxon>
        <taxon>rosids</taxon>
        <taxon>malvids</taxon>
        <taxon>Sapindales</taxon>
        <taxon>Sapindaceae</taxon>
        <taxon>Hippocastanoideae</taxon>
        <taxon>Acereae</taxon>
        <taxon>Acer</taxon>
    </lineage>
</organism>
<proteinExistence type="predicted"/>
<dbReference type="SUPFAM" id="SSF46565">
    <property type="entry name" value="Chaperone J-domain"/>
    <property type="match status" value="1"/>
</dbReference>
<dbReference type="PRINTS" id="PR00625">
    <property type="entry name" value="JDOMAIN"/>
</dbReference>
<dbReference type="AlphaFoldDB" id="A0A5C7HKF5"/>
<sequence>MGVDYYKILQVDRNAKDDDLKKAYRKLAMKWHPDKNLNNKKEAEAKFNQISEAYDHSGAVEYKSHVFDGERCATARAPDEEEKAMPGRCSIRALWILNSLDAVVFSRRFPVVEWQWKTACKTENESCSEDEDPVKYSILPLLPTDPELAASFAERKRRSASR</sequence>
<dbReference type="InterPro" id="IPR001623">
    <property type="entry name" value="DnaJ_domain"/>
</dbReference>
<dbReference type="Gene3D" id="1.10.287.110">
    <property type="entry name" value="DnaJ domain"/>
    <property type="match status" value="1"/>
</dbReference>
<dbReference type="EMBL" id="VAHF01000008">
    <property type="protein sequence ID" value="TXG57318.1"/>
    <property type="molecule type" value="Genomic_DNA"/>
</dbReference>
<evidence type="ECO:0000259" key="1">
    <source>
        <dbReference type="PROSITE" id="PS50076"/>
    </source>
</evidence>
<name>A0A5C7HKF5_9ROSI</name>
<dbReference type="OrthoDB" id="10250354at2759"/>
<comment type="caution">
    <text evidence="2">The sequence shown here is derived from an EMBL/GenBank/DDBJ whole genome shotgun (WGS) entry which is preliminary data.</text>
</comment>
<dbReference type="GO" id="GO:0044183">
    <property type="term" value="F:protein folding chaperone"/>
    <property type="evidence" value="ECO:0007669"/>
    <property type="project" value="TreeGrafter"/>
</dbReference>
<dbReference type="GO" id="GO:0051087">
    <property type="term" value="F:protein-folding chaperone binding"/>
    <property type="evidence" value="ECO:0007669"/>
    <property type="project" value="TreeGrafter"/>
</dbReference>
<evidence type="ECO:0000313" key="2">
    <source>
        <dbReference type="EMBL" id="TXG57318.1"/>
    </source>
</evidence>
<dbReference type="SMART" id="SM00271">
    <property type="entry name" value="DnaJ"/>
    <property type="match status" value="1"/>
</dbReference>
<dbReference type="Pfam" id="PF00226">
    <property type="entry name" value="DnaJ"/>
    <property type="match status" value="1"/>
</dbReference>
<accession>A0A5C7HKF5</accession>
<dbReference type="PANTHER" id="PTHR43948">
    <property type="entry name" value="DNAJ HOMOLOG SUBFAMILY B"/>
    <property type="match status" value="1"/>
</dbReference>